<proteinExistence type="predicted"/>
<feature type="transmembrane region" description="Helical" evidence="6">
    <location>
        <begin position="80"/>
        <end position="103"/>
    </location>
</feature>
<feature type="transmembrane region" description="Helical" evidence="6">
    <location>
        <begin position="319"/>
        <end position="336"/>
    </location>
</feature>
<organism evidence="7 8">
    <name type="scientific">Catenulispora yoronensis</name>
    <dbReference type="NCBI Taxonomy" id="450799"/>
    <lineage>
        <taxon>Bacteria</taxon>
        <taxon>Bacillati</taxon>
        <taxon>Actinomycetota</taxon>
        <taxon>Actinomycetes</taxon>
        <taxon>Catenulisporales</taxon>
        <taxon>Catenulisporaceae</taxon>
        <taxon>Catenulispora</taxon>
    </lineage>
</organism>
<feature type="transmembrane region" description="Helical" evidence="6">
    <location>
        <begin position="212"/>
        <end position="233"/>
    </location>
</feature>
<evidence type="ECO:0000256" key="6">
    <source>
        <dbReference type="SAM" id="Phobius"/>
    </source>
</evidence>
<dbReference type="PANTHER" id="PTHR23513">
    <property type="entry name" value="INTEGRAL MEMBRANE EFFLUX PROTEIN-RELATED"/>
    <property type="match status" value="1"/>
</dbReference>
<evidence type="ECO:0000256" key="5">
    <source>
        <dbReference type="ARBA" id="ARBA00023136"/>
    </source>
</evidence>
<feature type="transmembrane region" description="Helical" evidence="6">
    <location>
        <begin position="48"/>
        <end position="68"/>
    </location>
</feature>
<dbReference type="InterPro" id="IPR036259">
    <property type="entry name" value="MFS_trans_sf"/>
</dbReference>
<keyword evidence="4 6" id="KW-1133">Transmembrane helix</keyword>
<dbReference type="Proteomes" id="UP001500751">
    <property type="component" value="Unassembled WGS sequence"/>
</dbReference>
<keyword evidence="2" id="KW-1003">Cell membrane</keyword>
<reference evidence="8" key="1">
    <citation type="journal article" date="2019" name="Int. J. Syst. Evol. Microbiol.">
        <title>The Global Catalogue of Microorganisms (GCM) 10K type strain sequencing project: providing services to taxonomists for standard genome sequencing and annotation.</title>
        <authorList>
            <consortium name="The Broad Institute Genomics Platform"/>
            <consortium name="The Broad Institute Genome Sequencing Center for Infectious Disease"/>
            <person name="Wu L."/>
            <person name="Ma J."/>
        </authorList>
    </citation>
    <scope>NUCLEOTIDE SEQUENCE [LARGE SCALE GENOMIC DNA]</scope>
    <source>
        <strain evidence="8">JCM 16014</strain>
    </source>
</reference>
<dbReference type="PANTHER" id="PTHR23513:SF11">
    <property type="entry name" value="STAPHYLOFERRIN A TRANSPORTER"/>
    <property type="match status" value="1"/>
</dbReference>
<dbReference type="CDD" id="cd06173">
    <property type="entry name" value="MFS_MefA_like"/>
    <property type="match status" value="1"/>
</dbReference>
<comment type="caution">
    <text evidence="7">The sequence shown here is derived from an EMBL/GenBank/DDBJ whole genome shotgun (WGS) entry which is preliminary data.</text>
</comment>
<evidence type="ECO:0000256" key="1">
    <source>
        <dbReference type="ARBA" id="ARBA00004651"/>
    </source>
</evidence>
<feature type="transmembrane region" description="Helical" evidence="6">
    <location>
        <begin position="138"/>
        <end position="156"/>
    </location>
</feature>
<comment type="subcellular location">
    <subcellularLocation>
        <location evidence="1">Cell membrane</location>
        <topology evidence="1">Multi-pass membrane protein</topology>
    </subcellularLocation>
</comment>
<sequence length="490" mass="49521">MSNTANDTVAAAPSLEHTANSSSLKATFRESLTVLRIGQFRLILLERLLSTSATGISSVALSFAVLAVTRSAAHPDGDAAAVAFVLAAQLAPMLVFTLVGGVLADRFRAQRVMMAANFSAAAGEGLAALLVLTHSAHTWNLLLAAILMGTGGALFYPASQSLTPRLVPADRMQAASSLSRLAQSSMLMLGSAVGGVLVTVFGPGWAMGLDAVLLLLGTLPMLRITVAALERAAEKAPGMLHELREGWVEVRGRTWLWAVILCYAVVLAGWFGGFMVIGPEVAKAHLGGAAAWAAIISCDGLGVLLGGVAGLVYQVKRPMFVGTILTFTFALPPIVMGLGGPVWAIAVSTALAGFSGEYFMILWMVALNRHIPQDKLARVYSYDALGSLSASPLGSLVAGPTANAVGTRAVQVGAGVLMIGATGLTFMSRQVRTLRADDVPSGVVGGGVGSGGGAGVGAGVGGGAGAGIGAAAHGAPGAVVGEQISGVAAC</sequence>
<keyword evidence="3 6" id="KW-0812">Transmembrane</keyword>
<evidence type="ECO:0000313" key="7">
    <source>
        <dbReference type="EMBL" id="GAA2058136.1"/>
    </source>
</evidence>
<feature type="transmembrane region" description="Helical" evidence="6">
    <location>
        <begin position="289"/>
        <end position="312"/>
    </location>
</feature>
<feature type="transmembrane region" description="Helical" evidence="6">
    <location>
        <begin position="115"/>
        <end position="132"/>
    </location>
</feature>
<evidence type="ECO:0000256" key="3">
    <source>
        <dbReference type="ARBA" id="ARBA00022692"/>
    </source>
</evidence>
<feature type="transmembrane region" description="Helical" evidence="6">
    <location>
        <begin position="186"/>
        <end position="206"/>
    </location>
</feature>
<dbReference type="SUPFAM" id="SSF103473">
    <property type="entry name" value="MFS general substrate transporter"/>
    <property type="match status" value="1"/>
</dbReference>
<keyword evidence="5 6" id="KW-0472">Membrane</keyword>
<evidence type="ECO:0000256" key="4">
    <source>
        <dbReference type="ARBA" id="ARBA00022989"/>
    </source>
</evidence>
<feature type="transmembrane region" description="Helical" evidence="6">
    <location>
        <begin position="342"/>
        <end position="367"/>
    </location>
</feature>
<dbReference type="Gene3D" id="1.20.1250.20">
    <property type="entry name" value="MFS general substrate transporter like domains"/>
    <property type="match status" value="1"/>
</dbReference>
<dbReference type="Pfam" id="PF07690">
    <property type="entry name" value="MFS_1"/>
    <property type="match status" value="1"/>
</dbReference>
<dbReference type="EMBL" id="BAAAQN010000070">
    <property type="protein sequence ID" value="GAA2058136.1"/>
    <property type="molecule type" value="Genomic_DNA"/>
</dbReference>
<protein>
    <submittedName>
        <fullName evidence="7">MFS transporter</fullName>
    </submittedName>
</protein>
<feature type="transmembrane region" description="Helical" evidence="6">
    <location>
        <begin position="254"/>
        <end position="277"/>
    </location>
</feature>
<accession>A0ABP5H072</accession>
<evidence type="ECO:0000313" key="8">
    <source>
        <dbReference type="Proteomes" id="UP001500751"/>
    </source>
</evidence>
<evidence type="ECO:0000256" key="2">
    <source>
        <dbReference type="ARBA" id="ARBA00022475"/>
    </source>
</evidence>
<gene>
    <name evidence="7" type="ORF">GCM10009839_79720</name>
</gene>
<dbReference type="InterPro" id="IPR011701">
    <property type="entry name" value="MFS"/>
</dbReference>
<name>A0ABP5H072_9ACTN</name>
<keyword evidence="8" id="KW-1185">Reference proteome</keyword>
<dbReference type="RefSeq" id="WP_344670918.1">
    <property type="nucleotide sequence ID" value="NZ_BAAAQN010000070.1"/>
</dbReference>